<dbReference type="SUPFAM" id="SSF55826">
    <property type="entry name" value="YbaK/ProRS associated domain"/>
    <property type="match status" value="1"/>
</dbReference>
<evidence type="ECO:0000259" key="1">
    <source>
        <dbReference type="Pfam" id="PF04073"/>
    </source>
</evidence>
<organism evidence="2 3">
    <name type="scientific">Thiorhodococcus minor</name>
    <dbReference type="NCBI Taxonomy" id="57489"/>
    <lineage>
        <taxon>Bacteria</taxon>
        <taxon>Pseudomonadati</taxon>
        <taxon>Pseudomonadota</taxon>
        <taxon>Gammaproteobacteria</taxon>
        <taxon>Chromatiales</taxon>
        <taxon>Chromatiaceae</taxon>
        <taxon>Thiorhodococcus</taxon>
    </lineage>
</organism>
<accession>A0A6M0K4U5</accession>
<proteinExistence type="predicted"/>
<comment type="caution">
    <text evidence="2">The sequence shown here is derived from an EMBL/GenBank/DDBJ whole genome shotgun (WGS) entry which is preliminary data.</text>
</comment>
<feature type="domain" description="YbaK/aminoacyl-tRNA synthetase-associated" evidence="1">
    <location>
        <begin position="23"/>
        <end position="143"/>
    </location>
</feature>
<dbReference type="InterPro" id="IPR007214">
    <property type="entry name" value="YbaK/aa-tRNA-synth-assoc-dom"/>
</dbReference>
<keyword evidence="3" id="KW-1185">Reference proteome</keyword>
<dbReference type="CDD" id="cd04332">
    <property type="entry name" value="YbaK_like"/>
    <property type="match status" value="1"/>
</dbReference>
<dbReference type="AlphaFoldDB" id="A0A6M0K4U5"/>
<evidence type="ECO:0000313" key="3">
    <source>
        <dbReference type="Proteomes" id="UP000483379"/>
    </source>
</evidence>
<sequence length="158" mass="17050">MTMSRMLETHIQDHAVRYSLLAHPHTGSSMDTATVARVPGGRLAKGIMVKVEATGEYLMVVIPSDHHVDLGRLGERLGHGLSLATEEELAALFPDCERGAVPPIGAAFGHRTLLDRSLAGCPEIYFESGDHETLVRIEGDQLAVLLDGADEVDVAMRI</sequence>
<dbReference type="InterPro" id="IPR036754">
    <property type="entry name" value="YbaK/aa-tRNA-synt-asso_dom_sf"/>
</dbReference>
<dbReference type="Pfam" id="PF04073">
    <property type="entry name" value="tRNA_edit"/>
    <property type="match status" value="1"/>
</dbReference>
<dbReference type="Proteomes" id="UP000483379">
    <property type="component" value="Unassembled WGS sequence"/>
</dbReference>
<evidence type="ECO:0000313" key="2">
    <source>
        <dbReference type="EMBL" id="NEV64449.1"/>
    </source>
</evidence>
<reference evidence="2 3" key="1">
    <citation type="submission" date="2020-02" db="EMBL/GenBank/DDBJ databases">
        <title>Genome sequences of Thiorhodococcus mannitoliphagus and Thiorhodococcus minor, purple sulfur photosynthetic bacteria in the gammaproteobacterial family, Chromatiaceae.</title>
        <authorList>
            <person name="Aviles F.A."/>
            <person name="Meyer T.E."/>
            <person name="Kyndt J.A."/>
        </authorList>
    </citation>
    <scope>NUCLEOTIDE SEQUENCE [LARGE SCALE GENOMIC DNA]</scope>
    <source>
        <strain evidence="2 3">DSM 11518</strain>
    </source>
</reference>
<dbReference type="EMBL" id="JAAIJQ010000091">
    <property type="protein sequence ID" value="NEV64449.1"/>
    <property type="molecule type" value="Genomic_DNA"/>
</dbReference>
<name>A0A6M0K4U5_9GAMM</name>
<gene>
    <name evidence="2" type="ORF">G3446_21660</name>
</gene>
<protein>
    <submittedName>
        <fullName evidence="2">YbaK/EbsC family protein</fullName>
    </submittedName>
</protein>
<dbReference type="Gene3D" id="3.90.960.10">
    <property type="entry name" value="YbaK/aminoacyl-tRNA synthetase-associated domain"/>
    <property type="match status" value="1"/>
</dbReference>
<dbReference type="GO" id="GO:0002161">
    <property type="term" value="F:aminoacyl-tRNA deacylase activity"/>
    <property type="evidence" value="ECO:0007669"/>
    <property type="project" value="InterPro"/>
</dbReference>
<dbReference type="RefSeq" id="WP_164455202.1">
    <property type="nucleotide sequence ID" value="NZ_JAAIJQ010000091.1"/>
</dbReference>